<feature type="compositionally biased region" description="Basic residues" evidence="1">
    <location>
        <begin position="32"/>
        <end position="72"/>
    </location>
</feature>
<protein>
    <recommendedName>
        <fullName evidence="2">SDA1 C-terminal domain-containing protein</fullName>
    </recommendedName>
</protein>
<keyword evidence="4" id="KW-1185">Reference proteome</keyword>
<name>A0A6A4LJT5_9ERIC</name>
<reference evidence="3 4" key="1">
    <citation type="journal article" date="2019" name="Genome Biol. Evol.">
        <title>The Rhododendron genome and chromosomal organization provide insight into shared whole-genome duplications across the heath family (Ericaceae).</title>
        <authorList>
            <person name="Soza V.L."/>
            <person name="Lindsley D."/>
            <person name="Waalkes A."/>
            <person name="Ramage E."/>
            <person name="Patwardhan R.P."/>
            <person name="Burton J.N."/>
            <person name="Adey A."/>
            <person name="Kumar A."/>
            <person name="Qiu R."/>
            <person name="Shendure J."/>
            <person name="Hall B."/>
        </authorList>
    </citation>
    <scope>NUCLEOTIDE SEQUENCE [LARGE SCALE GENOMIC DNA]</scope>
    <source>
        <strain evidence="3">RSF 1966-606</strain>
    </source>
</reference>
<dbReference type="Pfam" id="PF21638">
    <property type="entry name" value="SDA1_C"/>
    <property type="match status" value="1"/>
</dbReference>
<evidence type="ECO:0000259" key="2">
    <source>
        <dbReference type="Pfam" id="PF21638"/>
    </source>
</evidence>
<dbReference type="Proteomes" id="UP000428333">
    <property type="component" value="Linkage Group LG08"/>
</dbReference>
<proteinExistence type="predicted"/>
<evidence type="ECO:0000313" key="4">
    <source>
        <dbReference type="Proteomes" id="UP000428333"/>
    </source>
</evidence>
<accession>A0A6A4LJT5</accession>
<feature type="region of interest" description="Disordered" evidence="1">
    <location>
        <begin position="21"/>
        <end position="72"/>
    </location>
</feature>
<sequence>MIAEPSLSVYQLISCQTSKCGLRTGGSSNRQKEHKKAMPLAAKRAKVSRSREVKKKKQQHAGKQFRGRKAWK</sequence>
<evidence type="ECO:0000313" key="3">
    <source>
        <dbReference type="EMBL" id="KAE9454688.1"/>
    </source>
</evidence>
<dbReference type="OrthoDB" id="1697732at2759"/>
<dbReference type="InterPro" id="IPR048292">
    <property type="entry name" value="SDA1_C"/>
</dbReference>
<dbReference type="EMBL" id="QEFC01002099">
    <property type="protein sequence ID" value="KAE9454688.1"/>
    <property type="molecule type" value="Genomic_DNA"/>
</dbReference>
<organism evidence="3 4">
    <name type="scientific">Rhododendron williamsianum</name>
    <dbReference type="NCBI Taxonomy" id="262921"/>
    <lineage>
        <taxon>Eukaryota</taxon>
        <taxon>Viridiplantae</taxon>
        <taxon>Streptophyta</taxon>
        <taxon>Embryophyta</taxon>
        <taxon>Tracheophyta</taxon>
        <taxon>Spermatophyta</taxon>
        <taxon>Magnoliopsida</taxon>
        <taxon>eudicotyledons</taxon>
        <taxon>Gunneridae</taxon>
        <taxon>Pentapetalae</taxon>
        <taxon>asterids</taxon>
        <taxon>Ericales</taxon>
        <taxon>Ericaceae</taxon>
        <taxon>Ericoideae</taxon>
        <taxon>Rhodoreae</taxon>
        <taxon>Rhododendron</taxon>
    </lineage>
</organism>
<feature type="non-terminal residue" evidence="3">
    <location>
        <position position="1"/>
    </location>
</feature>
<feature type="domain" description="SDA1 C-terminal" evidence="2">
    <location>
        <begin position="25"/>
        <end position="70"/>
    </location>
</feature>
<evidence type="ECO:0000256" key="1">
    <source>
        <dbReference type="SAM" id="MobiDB-lite"/>
    </source>
</evidence>
<gene>
    <name evidence="3" type="ORF">C3L33_13422</name>
</gene>
<comment type="caution">
    <text evidence="3">The sequence shown here is derived from an EMBL/GenBank/DDBJ whole genome shotgun (WGS) entry which is preliminary data.</text>
</comment>
<dbReference type="AlphaFoldDB" id="A0A6A4LJT5"/>